<dbReference type="GO" id="GO:0005789">
    <property type="term" value="C:endoplasmic reticulum membrane"/>
    <property type="evidence" value="ECO:0007669"/>
    <property type="project" value="UniProtKB-SubCell"/>
</dbReference>
<dbReference type="UniPathway" id="UPA00196"/>
<dbReference type="Gene3D" id="3.40.720.10">
    <property type="entry name" value="Alkaline Phosphatase, subunit A"/>
    <property type="match status" value="1"/>
</dbReference>
<proteinExistence type="inferred from homology"/>
<dbReference type="SUPFAM" id="SSF53649">
    <property type="entry name" value="Alkaline phosphatase-like"/>
    <property type="match status" value="1"/>
</dbReference>
<keyword evidence="7" id="KW-0256">Endoplasmic reticulum</keyword>
<dbReference type="InterPro" id="IPR017850">
    <property type="entry name" value="Alkaline_phosphatase_core_sf"/>
</dbReference>
<keyword evidence="4" id="KW-0337">GPI-anchor biosynthesis</keyword>
<dbReference type="InterPro" id="IPR037674">
    <property type="entry name" value="PIG-G_N"/>
</dbReference>
<dbReference type="STRING" id="7238.B4HR30"/>
<feature type="transmembrane region" description="Helical" evidence="11">
    <location>
        <begin position="416"/>
        <end position="439"/>
    </location>
</feature>
<evidence type="ECO:0000256" key="10">
    <source>
        <dbReference type="ARBA" id="ARBA00023180"/>
    </source>
</evidence>
<evidence type="ECO:0000256" key="7">
    <source>
        <dbReference type="ARBA" id="ARBA00022824"/>
    </source>
</evidence>
<dbReference type="FunFam" id="3.40.720.10:FF:000119">
    <property type="entry name" value="GM20960"/>
    <property type="match status" value="1"/>
</dbReference>
<feature type="transmembrane region" description="Helical" evidence="11">
    <location>
        <begin position="737"/>
        <end position="759"/>
    </location>
</feature>
<evidence type="ECO:0000256" key="8">
    <source>
        <dbReference type="ARBA" id="ARBA00022989"/>
    </source>
</evidence>
<dbReference type="InterPro" id="IPR039527">
    <property type="entry name" value="PIGG/GPI7"/>
</dbReference>
<feature type="transmembrane region" description="Helical" evidence="11">
    <location>
        <begin position="12"/>
        <end position="34"/>
    </location>
</feature>
<keyword evidence="5" id="KW-0808">Transferase</keyword>
<keyword evidence="14" id="KW-1185">Reference proteome</keyword>
<feature type="transmembrane region" description="Helical" evidence="11">
    <location>
        <begin position="451"/>
        <end position="469"/>
    </location>
</feature>
<dbReference type="HOGENOM" id="CLU_004770_4_0_1"/>
<comment type="similarity">
    <text evidence="3">Belongs to the PIGG/PIGN/PIGO family. PIGG subfamily.</text>
</comment>
<name>B4HR30_DROSE</name>
<evidence type="ECO:0000256" key="11">
    <source>
        <dbReference type="SAM" id="Phobius"/>
    </source>
</evidence>
<feature type="transmembrane region" description="Helical" evidence="11">
    <location>
        <begin position="690"/>
        <end position="716"/>
    </location>
</feature>
<dbReference type="PANTHER" id="PTHR23072:SF0">
    <property type="entry name" value="GPI ETHANOLAMINE PHOSPHATE TRANSFERASE 2"/>
    <property type="match status" value="1"/>
</dbReference>
<dbReference type="GO" id="GO:0051267">
    <property type="term" value="F:CP2 mannose-ethanolamine phosphotransferase activity"/>
    <property type="evidence" value="ECO:0007669"/>
    <property type="project" value="TreeGrafter"/>
</dbReference>
<evidence type="ECO:0000256" key="2">
    <source>
        <dbReference type="ARBA" id="ARBA00004687"/>
    </source>
</evidence>
<feature type="transmembrane region" description="Helical" evidence="11">
    <location>
        <begin position="475"/>
        <end position="497"/>
    </location>
</feature>
<dbReference type="CDD" id="cd16024">
    <property type="entry name" value="GPI_EPT_2"/>
    <property type="match status" value="1"/>
</dbReference>
<dbReference type="InterPro" id="IPR002591">
    <property type="entry name" value="Phosphodiest/P_Trfase"/>
</dbReference>
<evidence type="ECO:0000313" key="13">
    <source>
        <dbReference type="EMBL" id="EDW46773.1"/>
    </source>
</evidence>
<keyword evidence="8 11" id="KW-1133">Transmembrane helix</keyword>
<dbReference type="Pfam" id="PF01663">
    <property type="entry name" value="Phosphodiest"/>
    <property type="match status" value="1"/>
</dbReference>
<feature type="transmembrane region" description="Helical" evidence="11">
    <location>
        <begin position="779"/>
        <end position="800"/>
    </location>
</feature>
<protein>
    <submittedName>
        <fullName evidence="13">GM20960</fullName>
    </submittedName>
</protein>
<comment type="pathway">
    <text evidence="2">Glycolipid biosynthesis; glycosylphosphatidylinositol-anchor biosynthesis.</text>
</comment>
<reference evidence="13 14" key="1">
    <citation type="journal article" date="2007" name="Nature">
        <title>Evolution of genes and genomes on the Drosophila phylogeny.</title>
        <authorList>
            <consortium name="Drosophila 12 Genomes Consortium"/>
            <person name="Clark A.G."/>
            <person name="Eisen M.B."/>
            <person name="Smith D.R."/>
            <person name="Bergman C.M."/>
            <person name="Oliver B."/>
            <person name="Markow T.A."/>
            <person name="Kaufman T.C."/>
            <person name="Kellis M."/>
            <person name="Gelbart W."/>
            <person name="Iyer V.N."/>
            <person name="Pollard D.A."/>
            <person name="Sackton T.B."/>
            <person name="Larracuente A.M."/>
            <person name="Singh N.D."/>
            <person name="Abad J.P."/>
            <person name="Abt D.N."/>
            <person name="Adryan B."/>
            <person name="Aguade M."/>
            <person name="Akashi H."/>
            <person name="Anderson W.W."/>
            <person name="Aquadro C.F."/>
            <person name="Ardell D.H."/>
            <person name="Arguello R."/>
            <person name="Artieri C.G."/>
            <person name="Barbash D.A."/>
            <person name="Barker D."/>
            <person name="Barsanti P."/>
            <person name="Batterham P."/>
            <person name="Batzoglou S."/>
            <person name="Begun D."/>
            <person name="Bhutkar A."/>
            <person name="Blanco E."/>
            <person name="Bosak S.A."/>
            <person name="Bradley R.K."/>
            <person name="Brand A.D."/>
            <person name="Brent M.R."/>
            <person name="Brooks A.N."/>
            <person name="Brown R.H."/>
            <person name="Butlin R.K."/>
            <person name="Caggese C."/>
            <person name="Calvi B.R."/>
            <person name="Bernardo de Carvalho A."/>
            <person name="Caspi A."/>
            <person name="Castrezana S."/>
            <person name="Celniker S.E."/>
            <person name="Chang J.L."/>
            <person name="Chapple C."/>
            <person name="Chatterji S."/>
            <person name="Chinwalla A."/>
            <person name="Civetta A."/>
            <person name="Clifton S.W."/>
            <person name="Comeron J.M."/>
            <person name="Costello J.C."/>
            <person name="Coyne J.A."/>
            <person name="Daub J."/>
            <person name="David R.G."/>
            <person name="Delcher A.L."/>
            <person name="Delehaunty K."/>
            <person name="Do C.B."/>
            <person name="Ebling H."/>
            <person name="Edwards K."/>
            <person name="Eickbush T."/>
            <person name="Evans J.D."/>
            <person name="Filipski A."/>
            <person name="Findeiss S."/>
            <person name="Freyhult E."/>
            <person name="Fulton L."/>
            <person name="Fulton R."/>
            <person name="Garcia A.C."/>
            <person name="Gardiner A."/>
            <person name="Garfield D.A."/>
            <person name="Garvin B.E."/>
            <person name="Gibson G."/>
            <person name="Gilbert D."/>
            <person name="Gnerre S."/>
            <person name="Godfrey J."/>
            <person name="Good R."/>
            <person name="Gotea V."/>
            <person name="Gravely B."/>
            <person name="Greenberg A.J."/>
            <person name="Griffiths-Jones S."/>
            <person name="Gross S."/>
            <person name="Guigo R."/>
            <person name="Gustafson E.A."/>
            <person name="Haerty W."/>
            <person name="Hahn M.W."/>
            <person name="Halligan D.L."/>
            <person name="Halpern A.L."/>
            <person name="Halter G.M."/>
            <person name="Han M.V."/>
            <person name="Heger A."/>
            <person name="Hillier L."/>
            <person name="Hinrichs A.S."/>
            <person name="Holmes I."/>
            <person name="Hoskins R.A."/>
            <person name="Hubisz M.J."/>
            <person name="Hultmark D."/>
            <person name="Huntley M.A."/>
            <person name="Jaffe D.B."/>
            <person name="Jagadeeshan S."/>
            <person name="Jeck W.R."/>
            <person name="Johnson J."/>
            <person name="Jones C.D."/>
            <person name="Jordan W.C."/>
            <person name="Karpen G.H."/>
            <person name="Kataoka E."/>
            <person name="Keightley P.D."/>
            <person name="Kheradpour P."/>
            <person name="Kirkness E.F."/>
            <person name="Koerich L.B."/>
            <person name="Kristiansen K."/>
            <person name="Kudrna D."/>
            <person name="Kulathinal R.J."/>
            <person name="Kumar S."/>
            <person name="Kwok R."/>
            <person name="Lander E."/>
            <person name="Langley C.H."/>
            <person name="Lapoint R."/>
            <person name="Lazzaro B.P."/>
            <person name="Lee S.J."/>
            <person name="Levesque L."/>
            <person name="Li R."/>
            <person name="Lin C.F."/>
            <person name="Lin M.F."/>
            <person name="Lindblad-Toh K."/>
            <person name="Llopart A."/>
            <person name="Long M."/>
            <person name="Low L."/>
            <person name="Lozovsky E."/>
            <person name="Lu J."/>
            <person name="Luo M."/>
            <person name="Machado C.A."/>
            <person name="Makalowski W."/>
            <person name="Marzo M."/>
            <person name="Matsuda M."/>
            <person name="Matzkin L."/>
            <person name="McAllister B."/>
            <person name="McBride C.S."/>
            <person name="McKernan B."/>
            <person name="McKernan K."/>
            <person name="Mendez-Lago M."/>
            <person name="Minx P."/>
            <person name="Mollenhauer M.U."/>
            <person name="Montooth K."/>
            <person name="Mount S.M."/>
            <person name="Mu X."/>
            <person name="Myers E."/>
            <person name="Negre B."/>
            <person name="Newfeld S."/>
            <person name="Nielsen R."/>
            <person name="Noor M.A."/>
            <person name="O'Grady P."/>
            <person name="Pachter L."/>
            <person name="Papaceit M."/>
            <person name="Parisi M.J."/>
            <person name="Parisi M."/>
            <person name="Parts L."/>
            <person name="Pedersen J.S."/>
            <person name="Pesole G."/>
            <person name="Phillippy A.M."/>
            <person name="Ponting C.P."/>
            <person name="Pop M."/>
            <person name="Porcelli D."/>
            <person name="Powell J.R."/>
            <person name="Prohaska S."/>
            <person name="Pruitt K."/>
            <person name="Puig M."/>
            <person name="Quesneville H."/>
            <person name="Ram K.R."/>
            <person name="Rand D."/>
            <person name="Rasmussen M.D."/>
            <person name="Reed L.K."/>
            <person name="Reenan R."/>
            <person name="Reily A."/>
            <person name="Remington K.A."/>
            <person name="Rieger T.T."/>
            <person name="Ritchie M.G."/>
            <person name="Robin C."/>
            <person name="Rogers Y.H."/>
            <person name="Rohde C."/>
            <person name="Rozas J."/>
            <person name="Rubenfield M.J."/>
            <person name="Ruiz A."/>
            <person name="Russo S."/>
            <person name="Salzberg S.L."/>
            <person name="Sanchez-Gracia A."/>
            <person name="Saranga D.J."/>
            <person name="Sato H."/>
            <person name="Schaeffer S.W."/>
            <person name="Schatz M.C."/>
            <person name="Schlenke T."/>
            <person name="Schwartz R."/>
            <person name="Segarra C."/>
            <person name="Singh R.S."/>
            <person name="Sirot L."/>
            <person name="Sirota M."/>
            <person name="Sisneros N.B."/>
            <person name="Smith C.D."/>
            <person name="Smith T.F."/>
            <person name="Spieth J."/>
            <person name="Stage D.E."/>
            <person name="Stark A."/>
            <person name="Stephan W."/>
            <person name="Strausberg R.L."/>
            <person name="Strempel S."/>
            <person name="Sturgill D."/>
            <person name="Sutton G."/>
            <person name="Sutton G.G."/>
            <person name="Tao W."/>
            <person name="Teichmann S."/>
            <person name="Tobari Y.N."/>
            <person name="Tomimura Y."/>
            <person name="Tsolas J.M."/>
            <person name="Valente V.L."/>
            <person name="Venter E."/>
            <person name="Venter J.C."/>
            <person name="Vicario S."/>
            <person name="Vieira F.G."/>
            <person name="Vilella A.J."/>
            <person name="Villasante A."/>
            <person name="Walenz B."/>
            <person name="Wang J."/>
            <person name="Wasserman M."/>
            <person name="Watts T."/>
            <person name="Wilson D."/>
            <person name="Wilson R.K."/>
            <person name="Wing R.A."/>
            <person name="Wolfner M.F."/>
            <person name="Wong A."/>
            <person name="Wong G.K."/>
            <person name="Wu C.I."/>
            <person name="Wu G."/>
            <person name="Yamamoto D."/>
            <person name="Yang H.P."/>
            <person name="Yang S.P."/>
            <person name="Yorke J.A."/>
            <person name="Yoshida K."/>
            <person name="Zdobnov E."/>
            <person name="Zhang P."/>
            <person name="Zhang Y."/>
            <person name="Zimin A.V."/>
            <person name="Baldwin J."/>
            <person name="Abdouelleil A."/>
            <person name="Abdulkadir J."/>
            <person name="Abebe A."/>
            <person name="Abera B."/>
            <person name="Abreu J."/>
            <person name="Acer S.C."/>
            <person name="Aftuck L."/>
            <person name="Alexander A."/>
            <person name="An P."/>
            <person name="Anderson E."/>
            <person name="Anderson S."/>
            <person name="Arachi H."/>
            <person name="Azer M."/>
            <person name="Bachantsang P."/>
            <person name="Barry A."/>
            <person name="Bayul T."/>
            <person name="Berlin A."/>
            <person name="Bessette D."/>
            <person name="Bloom T."/>
            <person name="Blye J."/>
            <person name="Boguslavskiy L."/>
            <person name="Bonnet C."/>
            <person name="Boukhgalter B."/>
            <person name="Bourzgui I."/>
            <person name="Brown A."/>
            <person name="Cahill P."/>
            <person name="Channer S."/>
            <person name="Cheshatsang Y."/>
            <person name="Chuda L."/>
            <person name="Citroen M."/>
            <person name="Collymore A."/>
            <person name="Cooke P."/>
            <person name="Costello M."/>
            <person name="D'Aco K."/>
            <person name="Daza R."/>
            <person name="De Haan G."/>
            <person name="DeGray S."/>
            <person name="DeMaso C."/>
            <person name="Dhargay N."/>
            <person name="Dooley K."/>
            <person name="Dooley E."/>
            <person name="Doricent M."/>
            <person name="Dorje P."/>
            <person name="Dorjee K."/>
            <person name="Dupes A."/>
            <person name="Elong R."/>
            <person name="Falk J."/>
            <person name="Farina A."/>
            <person name="Faro S."/>
            <person name="Ferguson D."/>
            <person name="Fisher S."/>
            <person name="Foley C.D."/>
            <person name="Franke A."/>
            <person name="Friedrich D."/>
            <person name="Gadbois L."/>
            <person name="Gearin G."/>
            <person name="Gearin C.R."/>
            <person name="Giannoukos G."/>
            <person name="Goode T."/>
            <person name="Graham J."/>
            <person name="Grandbois E."/>
            <person name="Grewal S."/>
            <person name="Gyaltsen K."/>
            <person name="Hafez N."/>
            <person name="Hagos B."/>
            <person name="Hall J."/>
            <person name="Henson C."/>
            <person name="Hollinger A."/>
            <person name="Honan T."/>
            <person name="Huard M.D."/>
            <person name="Hughes L."/>
            <person name="Hurhula B."/>
            <person name="Husby M.E."/>
            <person name="Kamat A."/>
            <person name="Kanga B."/>
            <person name="Kashin S."/>
            <person name="Khazanovich D."/>
            <person name="Kisner P."/>
            <person name="Lance K."/>
            <person name="Lara M."/>
            <person name="Lee W."/>
            <person name="Lennon N."/>
            <person name="Letendre F."/>
            <person name="LeVine R."/>
            <person name="Lipovsky A."/>
            <person name="Liu X."/>
            <person name="Liu J."/>
            <person name="Liu S."/>
            <person name="Lokyitsang T."/>
            <person name="Lokyitsang Y."/>
            <person name="Lubonja R."/>
            <person name="Lui A."/>
            <person name="MacDonald P."/>
            <person name="Magnisalis V."/>
            <person name="Maru K."/>
            <person name="Matthews C."/>
            <person name="McCusker W."/>
            <person name="McDonough S."/>
            <person name="Mehta T."/>
            <person name="Meldrim J."/>
            <person name="Meneus L."/>
            <person name="Mihai O."/>
            <person name="Mihalev A."/>
            <person name="Mihova T."/>
            <person name="Mittelman R."/>
            <person name="Mlenga V."/>
            <person name="Montmayeur A."/>
            <person name="Mulrain L."/>
            <person name="Navidi A."/>
            <person name="Naylor J."/>
            <person name="Negash T."/>
            <person name="Nguyen T."/>
            <person name="Nguyen N."/>
            <person name="Nicol R."/>
            <person name="Norbu C."/>
            <person name="Norbu N."/>
            <person name="Novod N."/>
            <person name="O'Neill B."/>
            <person name="Osman S."/>
            <person name="Markiewicz E."/>
            <person name="Oyono O.L."/>
            <person name="Patti C."/>
            <person name="Phunkhang P."/>
            <person name="Pierre F."/>
            <person name="Priest M."/>
            <person name="Raghuraman S."/>
            <person name="Rege F."/>
            <person name="Reyes R."/>
            <person name="Rise C."/>
            <person name="Rogov P."/>
            <person name="Ross K."/>
            <person name="Ryan E."/>
            <person name="Settipalli S."/>
            <person name="Shea T."/>
            <person name="Sherpa N."/>
            <person name="Shi L."/>
            <person name="Shih D."/>
            <person name="Sparrow T."/>
            <person name="Spaulding J."/>
            <person name="Stalker J."/>
            <person name="Stange-Thomann N."/>
            <person name="Stavropoulos S."/>
            <person name="Stone C."/>
            <person name="Strader C."/>
            <person name="Tesfaye S."/>
            <person name="Thomson T."/>
            <person name="Thoulutsang Y."/>
            <person name="Thoulutsang D."/>
            <person name="Topham K."/>
            <person name="Topping I."/>
            <person name="Tsamla T."/>
            <person name="Vassiliev H."/>
            <person name="Vo A."/>
            <person name="Wangchuk T."/>
            <person name="Wangdi T."/>
            <person name="Weiand M."/>
            <person name="Wilkinson J."/>
            <person name="Wilson A."/>
            <person name="Yadav S."/>
            <person name="Young G."/>
            <person name="Yu Q."/>
            <person name="Zembek L."/>
            <person name="Zhong D."/>
            <person name="Zimmer A."/>
            <person name="Zwirko Z."/>
            <person name="Jaffe D.B."/>
            <person name="Alvarez P."/>
            <person name="Brockman W."/>
            <person name="Butler J."/>
            <person name="Chin C."/>
            <person name="Gnerre S."/>
            <person name="Grabherr M."/>
            <person name="Kleber M."/>
            <person name="Mauceli E."/>
            <person name="MacCallum I."/>
        </authorList>
    </citation>
    <scope>NUCLEOTIDE SEQUENCE [LARGE SCALE GENOMIC DNA]</scope>
    <source>
        <strain evidence="14">Rob3c / Tucson 14021-0248.25</strain>
    </source>
</reference>
<evidence type="ECO:0000256" key="9">
    <source>
        <dbReference type="ARBA" id="ARBA00023136"/>
    </source>
</evidence>
<evidence type="ECO:0000256" key="6">
    <source>
        <dbReference type="ARBA" id="ARBA00022692"/>
    </source>
</evidence>
<dbReference type="GO" id="GO:0006506">
    <property type="term" value="P:GPI anchor biosynthetic process"/>
    <property type="evidence" value="ECO:0007669"/>
    <property type="project" value="UniProtKB-UniPathway"/>
</dbReference>
<dbReference type="OMA" id="TWTYLFP"/>
<accession>B4HR30</accession>
<dbReference type="PhylomeDB" id="B4HR30"/>
<dbReference type="Proteomes" id="UP000001292">
    <property type="component" value="Unassembled WGS sequence"/>
</dbReference>
<sequence>MEQHKSRLVYTIGMLTAFLCGALLFLIGFFPASYSVAEKESTVPEGRPTALLGVELTPPPPAYDSIVLLLVDALRDDFPDATSMPVAYSRACERLKLHVDIPTVTMPRLKSITTGTLSNFIDIALNLGHTEQMQDSFLHRLKKQNRVVSFAGDHTWVKLFPSEFTRQVENHDSFYVNDFYEGDRNVTKTLETELERSDWSMLILHYLGLDHIGHVEGNASPRVPLKLKEMDEVVEKILDHKSFPNVLLMLTGDHGMADGGGHGGNTPAETLVPLYLYSNNCSKTPSVSKRYNQIDLAPTLSVLLSVEIPTLSIGCLIPEMLQSLSLEHQLYAYFYNAHHLLNKARVKFGHEIVHRSDYYTWYQNATLLHKKLLRPLREGDGGGASQVYYQNAKLNYMRVAREISNLLSESLVKFDYGFIAVGLALTTSTSLHIVISVLYLDLTEQLQLDGLKVGQLWLSAIAAVVLNFTSHALDIITTSSMLYSILLLVPISIAVYLTNDVAQALLKIALPPLYTRRLKVSIPLPLPLLACYAIRTLTLGSSSFIEFEYNTCAKLVVPTLVIFWCCLALVLMLGYRAALPQAHSFGKVPPTGALLQLLQTNLTSSLLLGALLQRVHNILLLPVLLVALQQTYKLCDVYGTSVRKFSVRLVHVYKIIMTIFLARMFFFYQGNSNSLSTIDLTPGYIGQTNYNPSIVAIFVTLNTYSADIHAFLFLVVHTLRSDLRSVGIMQLQPPYSIAADSLIAPLYAALIMLPAAFYLCLLVGFRYHLFIYSVFSPKVLYDCYTVLVFYLVFLVTSLYFKLFKHDA</sequence>
<dbReference type="InterPro" id="IPR045687">
    <property type="entry name" value="PIGG/GPI7_C"/>
</dbReference>
<feature type="domain" description="GPI ethanolamine phosphate transferase 2 C-terminal" evidence="12">
    <location>
        <begin position="553"/>
        <end position="793"/>
    </location>
</feature>
<dbReference type="AlphaFoldDB" id="B4HR30"/>
<evidence type="ECO:0000256" key="1">
    <source>
        <dbReference type="ARBA" id="ARBA00004477"/>
    </source>
</evidence>
<gene>
    <name evidence="13" type="primary">Dsec\GM20960</name>
    <name evidence="13" type="ORF">Dsec_GM20960</name>
</gene>
<evidence type="ECO:0000259" key="12">
    <source>
        <dbReference type="Pfam" id="PF19316"/>
    </source>
</evidence>
<keyword evidence="6 11" id="KW-0812">Transmembrane</keyword>
<dbReference type="PANTHER" id="PTHR23072">
    <property type="entry name" value="PHOSPHATIDYLINOSITOL GLYCAN-RELATED"/>
    <property type="match status" value="1"/>
</dbReference>
<comment type="subcellular location">
    <subcellularLocation>
        <location evidence="1">Endoplasmic reticulum membrane</location>
        <topology evidence="1">Multi-pass membrane protein</topology>
    </subcellularLocation>
</comment>
<dbReference type="Pfam" id="PF19316">
    <property type="entry name" value="PIGO_PIGG"/>
    <property type="match status" value="1"/>
</dbReference>
<evidence type="ECO:0000313" key="14">
    <source>
        <dbReference type="Proteomes" id="UP000001292"/>
    </source>
</evidence>
<keyword evidence="9 11" id="KW-0472">Membrane</keyword>
<keyword evidence="10" id="KW-0325">Glycoprotein</keyword>
<evidence type="ECO:0000256" key="3">
    <source>
        <dbReference type="ARBA" id="ARBA00005315"/>
    </source>
</evidence>
<evidence type="ECO:0000256" key="5">
    <source>
        <dbReference type="ARBA" id="ARBA00022679"/>
    </source>
</evidence>
<evidence type="ECO:0000256" key="4">
    <source>
        <dbReference type="ARBA" id="ARBA00022502"/>
    </source>
</evidence>
<organism evidence="14">
    <name type="scientific">Drosophila sechellia</name>
    <name type="common">Fruit fly</name>
    <dbReference type="NCBI Taxonomy" id="7238"/>
    <lineage>
        <taxon>Eukaryota</taxon>
        <taxon>Metazoa</taxon>
        <taxon>Ecdysozoa</taxon>
        <taxon>Arthropoda</taxon>
        <taxon>Hexapoda</taxon>
        <taxon>Insecta</taxon>
        <taxon>Pterygota</taxon>
        <taxon>Neoptera</taxon>
        <taxon>Endopterygota</taxon>
        <taxon>Diptera</taxon>
        <taxon>Brachycera</taxon>
        <taxon>Muscomorpha</taxon>
        <taxon>Ephydroidea</taxon>
        <taxon>Drosophilidae</taxon>
        <taxon>Drosophila</taxon>
        <taxon>Sophophora</taxon>
    </lineage>
</organism>
<feature type="transmembrane region" description="Helical" evidence="11">
    <location>
        <begin position="652"/>
        <end position="670"/>
    </location>
</feature>
<dbReference type="EMBL" id="CH480816">
    <property type="protein sequence ID" value="EDW46773.1"/>
    <property type="molecule type" value="Genomic_DNA"/>
</dbReference>
<feature type="transmembrane region" description="Helical" evidence="11">
    <location>
        <begin position="555"/>
        <end position="575"/>
    </location>
</feature>